<evidence type="ECO:0000313" key="9">
    <source>
        <dbReference type="EMBL" id="QBH99876.1"/>
    </source>
</evidence>
<evidence type="ECO:0000256" key="6">
    <source>
        <dbReference type="ARBA" id="ARBA00023063"/>
    </source>
</evidence>
<sequence>MPEHWKLVCKVKDIAPGSAHHVPRGLAWQELPGVAVFRTADDRIYALLDSCPHKGAPLSQGMVLGEHVACPQHHWNIALETGCAVAPEQGCTRRYSVKVEDGKIYLDLLELNAPASRAEAALAGTYGVAPLASTYP</sequence>
<dbReference type="InterPro" id="IPR012748">
    <property type="entry name" value="Rieske-like_NirD"/>
</dbReference>
<dbReference type="PANTHER" id="PTHR21496">
    <property type="entry name" value="FERREDOXIN-RELATED"/>
    <property type="match status" value="1"/>
</dbReference>
<dbReference type="Proteomes" id="UP000628442">
    <property type="component" value="Unassembled WGS sequence"/>
</dbReference>
<keyword evidence="3" id="KW-0560">Oxidoreductase</keyword>
<dbReference type="GO" id="GO:0042128">
    <property type="term" value="P:nitrate assimilation"/>
    <property type="evidence" value="ECO:0007669"/>
    <property type="project" value="UniProtKB-KW"/>
</dbReference>
<dbReference type="AlphaFoldDB" id="A0A411WTR7"/>
<evidence type="ECO:0000259" key="7">
    <source>
        <dbReference type="PROSITE" id="PS51296"/>
    </source>
</evidence>
<evidence type="ECO:0000313" key="11">
    <source>
        <dbReference type="Proteomes" id="UP000628442"/>
    </source>
</evidence>
<keyword evidence="10" id="KW-1185">Reference proteome</keyword>
<dbReference type="NCBIfam" id="TIGR02378">
    <property type="entry name" value="nirD_assim_sml"/>
    <property type="match status" value="1"/>
</dbReference>
<dbReference type="GO" id="GO:0008942">
    <property type="term" value="F:nitrite reductase [NAD(P)H] activity"/>
    <property type="evidence" value="ECO:0007669"/>
    <property type="project" value="InterPro"/>
</dbReference>
<feature type="domain" description="Rieske" evidence="7">
    <location>
        <begin position="6"/>
        <end position="106"/>
    </location>
</feature>
<keyword evidence="1" id="KW-0001">2Fe-2S</keyword>
<dbReference type="EMBL" id="CP036401">
    <property type="protein sequence ID" value="QBH99876.1"/>
    <property type="molecule type" value="Genomic_DNA"/>
</dbReference>
<evidence type="ECO:0000256" key="3">
    <source>
        <dbReference type="ARBA" id="ARBA00023002"/>
    </source>
</evidence>
<dbReference type="PROSITE" id="PS51296">
    <property type="entry name" value="RIESKE"/>
    <property type="match status" value="1"/>
</dbReference>
<accession>A0A411WTR7</accession>
<evidence type="ECO:0000256" key="2">
    <source>
        <dbReference type="ARBA" id="ARBA00022723"/>
    </source>
</evidence>
<dbReference type="InterPro" id="IPR036922">
    <property type="entry name" value="Rieske_2Fe-2S_sf"/>
</dbReference>
<dbReference type="Proteomes" id="UP000292307">
    <property type="component" value="Chromosome"/>
</dbReference>
<dbReference type="Gene3D" id="2.102.10.10">
    <property type="entry name" value="Rieske [2Fe-2S] iron-sulphur domain"/>
    <property type="match status" value="1"/>
</dbReference>
<keyword evidence="6" id="KW-0534">Nitrate assimilation</keyword>
<dbReference type="PANTHER" id="PTHR21496:SF23">
    <property type="entry name" value="3-PHENYLPROPIONATE_CINNAMIC ACID DIOXYGENASE FERREDOXIN SUBUNIT"/>
    <property type="match status" value="1"/>
</dbReference>
<proteinExistence type="predicted"/>
<dbReference type="OrthoDB" id="9769355at2"/>
<dbReference type="SUPFAM" id="SSF50022">
    <property type="entry name" value="ISP domain"/>
    <property type="match status" value="1"/>
</dbReference>
<reference evidence="8" key="1">
    <citation type="journal article" date="2014" name="Int. J. Syst. Evol. Microbiol.">
        <title>Complete genome sequence of Corynebacterium casei LMG S-19264T (=DSM 44701T), isolated from a smear-ripened cheese.</title>
        <authorList>
            <consortium name="US DOE Joint Genome Institute (JGI-PGF)"/>
            <person name="Walter F."/>
            <person name="Albersmeier A."/>
            <person name="Kalinowski J."/>
            <person name="Ruckert C."/>
        </authorList>
    </citation>
    <scope>NUCLEOTIDE SEQUENCE</scope>
    <source>
        <strain evidence="8">KCTC 12343</strain>
    </source>
</reference>
<evidence type="ECO:0000313" key="8">
    <source>
        <dbReference type="EMBL" id="GGY54559.1"/>
    </source>
</evidence>
<dbReference type="EMBL" id="BMWV01000010">
    <property type="protein sequence ID" value="GGY54559.1"/>
    <property type="molecule type" value="Genomic_DNA"/>
</dbReference>
<dbReference type="RefSeq" id="WP_131144026.1">
    <property type="nucleotide sequence ID" value="NZ_BMWV01000010.1"/>
</dbReference>
<dbReference type="GO" id="GO:0046872">
    <property type="term" value="F:metal ion binding"/>
    <property type="evidence" value="ECO:0007669"/>
    <property type="project" value="UniProtKB-KW"/>
</dbReference>
<name>A0A411WTR7_9BURK</name>
<dbReference type="GO" id="GO:0051537">
    <property type="term" value="F:2 iron, 2 sulfur cluster binding"/>
    <property type="evidence" value="ECO:0007669"/>
    <property type="project" value="UniProtKB-KW"/>
</dbReference>
<evidence type="ECO:0000256" key="4">
    <source>
        <dbReference type="ARBA" id="ARBA00023004"/>
    </source>
</evidence>
<keyword evidence="5" id="KW-0411">Iron-sulfur</keyword>
<keyword evidence="4" id="KW-0408">Iron</keyword>
<reference evidence="8" key="3">
    <citation type="submission" date="2022-12" db="EMBL/GenBank/DDBJ databases">
        <authorList>
            <person name="Sun Q."/>
            <person name="Kim S."/>
        </authorList>
    </citation>
    <scope>NUCLEOTIDE SEQUENCE</scope>
    <source>
        <strain evidence="8">KCTC 12343</strain>
    </source>
</reference>
<gene>
    <name evidence="8" type="primary">nirD</name>
    <name evidence="9" type="ORF">EYF70_02730</name>
    <name evidence="8" type="ORF">GCM10007387_41130</name>
</gene>
<dbReference type="CDD" id="cd03530">
    <property type="entry name" value="Rieske_NirD_small_Bacillus"/>
    <property type="match status" value="1"/>
</dbReference>
<evidence type="ECO:0000256" key="5">
    <source>
        <dbReference type="ARBA" id="ARBA00023014"/>
    </source>
</evidence>
<organism evidence="8 11">
    <name type="scientific">Pseudoduganella albidiflava</name>
    <dbReference type="NCBI Taxonomy" id="321983"/>
    <lineage>
        <taxon>Bacteria</taxon>
        <taxon>Pseudomonadati</taxon>
        <taxon>Pseudomonadota</taxon>
        <taxon>Betaproteobacteria</taxon>
        <taxon>Burkholderiales</taxon>
        <taxon>Oxalobacteraceae</taxon>
        <taxon>Telluria group</taxon>
        <taxon>Pseudoduganella</taxon>
    </lineage>
</organism>
<keyword evidence="2" id="KW-0479">Metal-binding</keyword>
<evidence type="ECO:0000256" key="1">
    <source>
        <dbReference type="ARBA" id="ARBA00022714"/>
    </source>
</evidence>
<evidence type="ECO:0000313" key="10">
    <source>
        <dbReference type="Proteomes" id="UP000292307"/>
    </source>
</evidence>
<protein>
    <submittedName>
        <fullName evidence="8">Assimilatory nitrite reductase small subunit</fullName>
    </submittedName>
    <submittedName>
        <fullName evidence="9">Nitrite reductase small subunit NirD</fullName>
    </submittedName>
</protein>
<dbReference type="InterPro" id="IPR017941">
    <property type="entry name" value="Rieske_2Fe-2S"/>
</dbReference>
<reference evidence="9 10" key="2">
    <citation type="submission" date="2019-02" db="EMBL/GenBank/DDBJ databases">
        <title>Draft Genome Sequences of Six Type Strains of the Genus Massilia.</title>
        <authorList>
            <person name="Miess H."/>
            <person name="Frediansyhah A."/>
            <person name="Gross H."/>
        </authorList>
    </citation>
    <scope>NUCLEOTIDE SEQUENCE [LARGE SCALE GENOMIC DNA]</scope>
    <source>
        <strain evidence="9 10">DSM 17472</strain>
    </source>
</reference>
<dbReference type="Pfam" id="PF00355">
    <property type="entry name" value="Rieske"/>
    <property type="match status" value="1"/>
</dbReference>